<dbReference type="AlphaFoldDB" id="A0A6A0GPB6"/>
<reference evidence="5" key="2">
    <citation type="journal article" date="2018" name="Environ. Sci. Technol.">
        <title>The Toxicogenome of Hyalella azteca: A Model for Sediment Ecotoxicology and Evolutionary Toxicology.</title>
        <authorList>
            <person name="Poynton H.C."/>
            <person name="Hasenbein S."/>
            <person name="Benoit J.B."/>
            <person name="Sepulveda M.S."/>
            <person name="Poelchau M.F."/>
            <person name="Hughes D.S.T."/>
            <person name="Murali S.C."/>
            <person name="Chen S."/>
            <person name="Glastad K.M."/>
            <person name="Goodisman M.A.D."/>
            <person name="Werren J.H."/>
            <person name="Vineis J.H."/>
            <person name="Bowen J.L."/>
            <person name="Friedrich M."/>
            <person name="Jones J."/>
            <person name="Robertson H.M."/>
            <person name="Feyereisen R."/>
            <person name="Mechler-Hickson A."/>
            <person name="Mathers N."/>
            <person name="Lee C.E."/>
            <person name="Colbourne J.K."/>
            <person name="Biales A."/>
            <person name="Johnston J.S."/>
            <person name="Wellborn G.A."/>
            <person name="Rosendale A.J."/>
            <person name="Cridge A.G."/>
            <person name="Munoz-Torres M.C."/>
            <person name="Bain P.A."/>
            <person name="Manny A.R."/>
            <person name="Major K.M."/>
            <person name="Lambert F.N."/>
            <person name="Vulpe C.D."/>
            <person name="Tuck P."/>
            <person name="Blalock B.J."/>
            <person name="Lin Y.Y."/>
            <person name="Smith M.E."/>
            <person name="Ochoa-Acuna H."/>
            <person name="Chen M.M."/>
            <person name="Childers C.P."/>
            <person name="Qu J."/>
            <person name="Dugan S."/>
            <person name="Lee S.L."/>
            <person name="Chao H."/>
            <person name="Dinh H."/>
            <person name="Han Y."/>
            <person name="Doddapaneni H."/>
            <person name="Worley K.C."/>
            <person name="Muzny D.M."/>
            <person name="Gibbs R.A."/>
            <person name="Richards S."/>
        </authorList>
    </citation>
    <scope>NUCLEOTIDE SEQUENCE</scope>
    <source>
        <strain evidence="5">HAZT.00-mixed</strain>
        <tissue evidence="5">Whole organism</tissue>
    </source>
</reference>
<keyword evidence="2" id="KW-0677">Repeat</keyword>
<keyword evidence="3" id="KW-0833">Ubl conjugation pathway</keyword>
<dbReference type="GO" id="GO:0010265">
    <property type="term" value="P:SCF complex assembly"/>
    <property type="evidence" value="ECO:0007669"/>
    <property type="project" value="InterPro"/>
</dbReference>
<comment type="caution">
    <text evidence="5">The sequence shown here is derived from an EMBL/GenBank/DDBJ whole genome shotgun (WGS) entry which is preliminary data.</text>
</comment>
<dbReference type="Pfam" id="PF08623">
    <property type="entry name" value="TIP120"/>
    <property type="match status" value="1"/>
</dbReference>
<dbReference type="Gene3D" id="1.25.10.10">
    <property type="entry name" value="Leucine-rich Repeat Variant"/>
    <property type="match status" value="1"/>
</dbReference>
<evidence type="ECO:0000313" key="5">
    <source>
        <dbReference type="EMBL" id="KAA0183559.1"/>
    </source>
</evidence>
<dbReference type="Proteomes" id="UP000711488">
    <property type="component" value="Unassembled WGS sequence"/>
</dbReference>
<evidence type="ECO:0000256" key="3">
    <source>
        <dbReference type="ARBA" id="ARBA00022786"/>
    </source>
</evidence>
<dbReference type="Pfam" id="PF25782">
    <property type="entry name" value="TPR_CAND1"/>
    <property type="match status" value="1"/>
</dbReference>
<dbReference type="InterPro" id="IPR039852">
    <property type="entry name" value="CAND1/CAND2"/>
</dbReference>
<dbReference type="EMBL" id="JQDR03017590">
    <property type="protein sequence ID" value="KAA0183559.1"/>
    <property type="molecule type" value="Genomic_DNA"/>
</dbReference>
<evidence type="ECO:0000256" key="2">
    <source>
        <dbReference type="ARBA" id="ARBA00022737"/>
    </source>
</evidence>
<dbReference type="InterPro" id="IPR011989">
    <property type="entry name" value="ARM-like"/>
</dbReference>
<name>A0A6A0GPB6_HYAAZ</name>
<dbReference type="OrthoDB" id="6260732at2759"/>
<gene>
    <name evidence="5" type="ORF">HAZT_HAZT007949</name>
</gene>
<proteinExistence type="inferred from homology"/>
<evidence type="ECO:0000256" key="1">
    <source>
        <dbReference type="ARBA" id="ARBA00007657"/>
    </source>
</evidence>
<dbReference type="InterPro" id="IPR013932">
    <property type="entry name" value="TATA-bd_TIP120"/>
</dbReference>
<organism evidence="5">
    <name type="scientific">Hyalella azteca</name>
    <name type="common">Amphipod</name>
    <dbReference type="NCBI Taxonomy" id="294128"/>
    <lineage>
        <taxon>Eukaryota</taxon>
        <taxon>Metazoa</taxon>
        <taxon>Ecdysozoa</taxon>
        <taxon>Arthropoda</taxon>
        <taxon>Crustacea</taxon>
        <taxon>Multicrustacea</taxon>
        <taxon>Malacostraca</taxon>
        <taxon>Eumalacostraca</taxon>
        <taxon>Peracarida</taxon>
        <taxon>Amphipoda</taxon>
        <taxon>Senticaudata</taxon>
        <taxon>Talitrida</taxon>
        <taxon>Talitroidea</taxon>
        <taxon>Hyalellidae</taxon>
        <taxon>Hyalella</taxon>
    </lineage>
</organism>
<dbReference type="PANTHER" id="PTHR12696">
    <property type="entry name" value="TIP120"/>
    <property type="match status" value="1"/>
</dbReference>
<dbReference type="SUPFAM" id="SSF48371">
    <property type="entry name" value="ARM repeat"/>
    <property type="match status" value="1"/>
</dbReference>
<protein>
    <submittedName>
        <fullName evidence="5">Cullin-associated NEDD8-dissociated protein 1</fullName>
    </submittedName>
</protein>
<sequence>MLAALTNHIPVLLPGLHFSLSDKSSSSNMKITALSFVHTLLQQHPGAVFQPHIAELLPPIIACAATEPFYKITAEALLVLQCVVRVVRPIGEPSSFDFTPYTLQLYQCALARLKAADLDQEVKERAIACMGQIISHLGDHLQDELATCLPIFLERLKNEITRLTTVKALTTIASSPLRIDLRPILAEALPVLAGFLRKNQRALRLSTLVLLDTLLQNYSHAITTQMLAEVVLELPSLISESDLHVTQLTLSLLCTVTRHNTACLAPLSPHLLPPLLHLVRSPLLQGTCLRSLQDLFECLVRARIPGLSYQELLGHLLSPLHAVQHTQQQVIHKQSYQCMAACVASLALTERSEAINVVQKFLSDVTSPHTSPTLQAFSLLAIGEIGKHVDLSGLPDVLPAVLSSLSSNCEEVKSAAAYSLGHLSCGNLTTFLPFVLHEIQNNPKRQYLLLHSLKETISLQSQSVEGVKVLQGFVSHIWAQLFRHTECQEEGTRNVVAECLGKLTLIKPKELLPMLQQSLHSDSAMMRTTAVTAVKFTISDQPSSMDAHLRPCIGEFLSRIEDPDLNVRRVALVALNSAAHNKPSLVRDLLPQTLPQLYDQTKIKKELIHEVEMGPFKHPVDDGLDIRKAAFECMYTLLETCLDRLDIYVFLEHVESGLRDHYDIKMLTYLMLTRLAHLCPQAVLQKIEKVVEPLRSTVTSKVKAHSVKQEYEKQDELKRSAMRAVAALLTIPDADKNMQLAEFVAHFKATPELEALYDSIQKDSSGGSVGHDALMDLS</sequence>
<evidence type="ECO:0000259" key="4">
    <source>
        <dbReference type="Pfam" id="PF08623"/>
    </source>
</evidence>
<reference evidence="5" key="3">
    <citation type="submission" date="2019-06" db="EMBL/GenBank/DDBJ databases">
        <authorList>
            <person name="Poynton C."/>
            <person name="Hasenbein S."/>
            <person name="Benoit J.B."/>
            <person name="Sepulveda M.S."/>
            <person name="Poelchau M.F."/>
            <person name="Murali S.C."/>
            <person name="Chen S."/>
            <person name="Glastad K.M."/>
            <person name="Werren J.H."/>
            <person name="Vineis J.H."/>
            <person name="Bowen J.L."/>
            <person name="Friedrich M."/>
            <person name="Jones J."/>
            <person name="Robertson H.M."/>
            <person name="Feyereisen R."/>
            <person name="Mechler-Hickson A."/>
            <person name="Mathers N."/>
            <person name="Lee C.E."/>
            <person name="Colbourne J.K."/>
            <person name="Biales A."/>
            <person name="Johnston J.S."/>
            <person name="Wellborn G.A."/>
            <person name="Rosendale A.J."/>
            <person name="Cridge A.G."/>
            <person name="Munoz-Torres M.C."/>
            <person name="Bain P.A."/>
            <person name="Manny A.R."/>
            <person name="Major K.M."/>
            <person name="Lambert F.N."/>
            <person name="Vulpe C.D."/>
            <person name="Tuck P."/>
            <person name="Blalock B.J."/>
            <person name="Lin Y.-Y."/>
            <person name="Smith M.E."/>
            <person name="Ochoa-Acuna H."/>
            <person name="Chen M.-J.M."/>
            <person name="Childers C.P."/>
            <person name="Qu J."/>
            <person name="Dugan S."/>
            <person name="Lee S.L."/>
            <person name="Chao H."/>
            <person name="Dinh H."/>
            <person name="Han Y."/>
            <person name="Doddapaneni H."/>
            <person name="Worley K.C."/>
            <person name="Muzny D.M."/>
            <person name="Gibbs R.A."/>
            <person name="Richards S."/>
        </authorList>
    </citation>
    <scope>NUCLEOTIDE SEQUENCE</scope>
    <source>
        <strain evidence="5">HAZT.00-mixed</strain>
        <tissue evidence="5">Whole organism</tissue>
    </source>
</reference>
<dbReference type="InterPro" id="IPR016024">
    <property type="entry name" value="ARM-type_fold"/>
</dbReference>
<reference evidence="5" key="1">
    <citation type="submission" date="2014-08" db="EMBL/GenBank/DDBJ databases">
        <authorList>
            <person name="Murali S."/>
            <person name="Richards S."/>
            <person name="Bandaranaike D."/>
            <person name="Bellair M."/>
            <person name="Blankenburg K."/>
            <person name="Chao H."/>
            <person name="Dinh H."/>
            <person name="Doddapaneni H."/>
            <person name="Dugan-Rocha S."/>
            <person name="Elkadiri S."/>
            <person name="Gnanaolivu R."/>
            <person name="Hughes D."/>
            <person name="Lee S."/>
            <person name="Li M."/>
            <person name="Ming W."/>
            <person name="Munidasa M."/>
            <person name="Muniz J."/>
            <person name="Nguyen L."/>
            <person name="Osuji N."/>
            <person name="Pu L.-L."/>
            <person name="Puazo M."/>
            <person name="Skinner E."/>
            <person name="Qu C."/>
            <person name="Quiroz J."/>
            <person name="Raj R."/>
            <person name="Weissenberger G."/>
            <person name="Xin Y."/>
            <person name="Zou X."/>
            <person name="Han Y."/>
            <person name="Worley K."/>
            <person name="Muzny D."/>
            <person name="Gibbs R."/>
        </authorList>
    </citation>
    <scope>NUCLEOTIDE SEQUENCE</scope>
    <source>
        <strain evidence="5">HAZT.00-mixed</strain>
        <tissue evidence="5">Whole organism</tissue>
    </source>
</reference>
<accession>A0A6A0GPB6</accession>
<comment type="similarity">
    <text evidence="1">Belongs to the CAND family.</text>
</comment>
<feature type="domain" description="TATA-binding protein interacting (TIP20)" evidence="4">
    <location>
        <begin position="585"/>
        <end position="747"/>
    </location>
</feature>